<sequence length="1029" mass="117619">MKRSQERDMSPRVPKRSRYPGPDYEMMRKSPIPEYDRRDLRMSPPPRSREMKYYHDDVRPRYREDDYPIGRTELKTPEYRSLCLSGISSKIPDHAVKDALYREFKKFGEFNVNITYTGEMRVAYINFRYPEDAREAKHAKHNKLVLFERLVVIESVYPKKHHGAPSGAMSTSSYARSNEFLNYPGGSSSRRSSPPFQPRRSYPSMRSPEVDVPQRKDFGSGYISPTSVRRAPNEKFPYHLDHIPPEEDDKATRTLFVGNLDYNITDEELKDVFEKYGFLEEIDIKRPQRGQGNAYAFIKFMNLDYAHRAKVEMSGQYIGRFQCKIGYGKVTPSTCIWVGGLGPWVTHQMLEREFDRFGIIERIEWPQSKSYAYVLYDNIDAAQAACSEMRGAPLGGQDRRLRIDFADVSHITNTPKPLEIKTNESGRGYQGSNWKPPHERREDGKSVDGSFRSQEPKDERRRSYEEPSECFARSEGIGNQARSGVPTLGMWYTMEKTQNGHDLSDRLIRSICSWHSYGVYDESEDIDDLIDMGADVNRMHGTILPLHCTCMVSDEESLLTLIKRGARVNLQDGYKRRAIHYAAEKSKQCTEILLNNGADINAGDGNQDTALHWAVFKNNEACVKLLLERGAFVDARDYNNDTPLSWAARKGNFEVMKLLLDYNACVNLRNAKGETPMTRTLHLQNIGLNTGSDDACLELLFMAAGHIDFQHQKINDSGSNETLKCVVKFSTNVRSLRDLTRCAGMWYTMEKTQNGHDLSDRLIRSICSWHSYGVYDESEDIDDLIDMGADVNRMHGTILPLHCTCMVSDEESLLTLIKRGARVNLQDGYKRRAIHYAAEKSKQCTEILLNNGADINAGDGNQDTALHWAVFKNNEACVKLLLERGAFVDARDYNNDTPLSWAARKGNFEVMKLLLDYNACVNLRNAKGETPMTRTLHLQNIGLNTGSDDACLELLFMAAGHIDFQHQKINDSGSNETLKCVVKFSTNVRSLRDLTRCAVRFYLGYKYLPRTVERLPLPPKIKRYILLQT</sequence>
<dbReference type="SUPFAM" id="SSF48403">
    <property type="entry name" value="Ankyrin repeat"/>
    <property type="match status" value="2"/>
</dbReference>
<evidence type="ECO:0000256" key="2">
    <source>
        <dbReference type="ARBA" id="ARBA00023043"/>
    </source>
</evidence>
<dbReference type="PROSITE" id="PS50102">
    <property type="entry name" value="RRM"/>
    <property type="match status" value="2"/>
</dbReference>
<proteinExistence type="predicted"/>
<evidence type="ECO:0000256" key="1">
    <source>
        <dbReference type="ARBA" id="ARBA00022737"/>
    </source>
</evidence>
<dbReference type="AlphaFoldDB" id="K1QX31"/>
<evidence type="ECO:0000313" key="4">
    <source>
        <dbReference type="EMBL" id="EKC26061.1"/>
    </source>
</evidence>
<feature type="region of interest" description="Disordered" evidence="3">
    <location>
        <begin position="180"/>
        <end position="224"/>
    </location>
</feature>
<dbReference type="InterPro" id="IPR035979">
    <property type="entry name" value="RBD_domain_sf"/>
</dbReference>
<dbReference type="InterPro" id="IPR000504">
    <property type="entry name" value="RRM_dom"/>
</dbReference>
<organism evidence="4">
    <name type="scientific">Magallana gigas</name>
    <name type="common">Pacific oyster</name>
    <name type="synonym">Crassostrea gigas</name>
    <dbReference type="NCBI Taxonomy" id="29159"/>
    <lineage>
        <taxon>Eukaryota</taxon>
        <taxon>Metazoa</taxon>
        <taxon>Spiralia</taxon>
        <taxon>Lophotrochozoa</taxon>
        <taxon>Mollusca</taxon>
        <taxon>Bivalvia</taxon>
        <taxon>Autobranchia</taxon>
        <taxon>Pteriomorphia</taxon>
        <taxon>Ostreida</taxon>
        <taxon>Ostreoidea</taxon>
        <taxon>Ostreidae</taxon>
        <taxon>Magallana</taxon>
    </lineage>
</organism>
<keyword evidence="1" id="KW-0677">Repeat</keyword>
<dbReference type="HOGENOM" id="CLU_294610_0_0_1"/>
<dbReference type="SMART" id="SM00248">
    <property type="entry name" value="ANK"/>
    <property type="match status" value="8"/>
</dbReference>
<dbReference type="InterPro" id="IPR012677">
    <property type="entry name" value="Nucleotide-bd_a/b_plait_sf"/>
</dbReference>
<dbReference type="Pfam" id="PF00023">
    <property type="entry name" value="Ank"/>
    <property type="match status" value="2"/>
</dbReference>
<dbReference type="SUPFAM" id="SSF158235">
    <property type="entry name" value="SOCS box-like"/>
    <property type="match status" value="1"/>
</dbReference>
<feature type="region of interest" description="Disordered" evidence="3">
    <location>
        <begin position="414"/>
        <end position="477"/>
    </location>
</feature>
<feature type="compositionally biased region" description="Basic and acidic residues" evidence="3">
    <location>
        <begin position="436"/>
        <end position="446"/>
    </location>
</feature>
<feature type="compositionally biased region" description="Low complexity" evidence="3">
    <location>
        <begin position="187"/>
        <end position="204"/>
    </location>
</feature>
<name>K1QX31_MAGGI</name>
<keyword evidence="2" id="KW-0040">ANK repeat</keyword>
<dbReference type="SMART" id="SM00360">
    <property type="entry name" value="RRM"/>
    <property type="match status" value="3"/>
</dbReference>
<dbReference type="CDD" id="cd12310">
    <property type="entry name" value="RRM3_Spen"/>
    <property type="match status" value="1"/>
</dbReference>
<accession>K1QX31</accession>
<dbReference type="FunFam" id="3.30.70.330:FF:000438">
    <property type="entry name" value="RNA-binding motif protein 15B"/>
    <property type="match status" value="1"/>
</dbReference>
<dbReference type="Pfam" id="PF07525">
    <property type="entry name" value="SOCS_box"/>
    <property type="match status" value="1"/>
</dbReference>
<dbReference type="EMBL" id="JH817786">
    <property type="protein sequence ID" value="EKC26061.1"/>
    <property type="molecule type" value="Genomic_DNA"/>
</dbReference>
<dbReference type="SUPFAM" id="SSF54928">
    <property type="entry name" value="RNA-binding domain, RBD"/>
    <property type="match status" value="2"/>
</dbReference>
<feature type="compositionally biased region" description="Basic and acidic residues" evidence="3">
    <location>
        <begin position="34"/>
        <end position="51"/>
    </location>
</feature>
<dbReference type="GO" id="GO:0035556">
    <property type="term" value="P:intracellular signal transduction"/>
    <property type="evidence" value="ECO:0007669"/>
    <property type="project" value="InterPro"/>
</dbReference>
<dbReference type="CDD" id="cd12308">
    <property type="entry name" value="RRM1_Spen"/>
    <property type="match status" value="1"/>
</dbReference>
<dbReference type="SMART" id="SM00969">
    <property type="entry name" value="SOCS_box"/>
    <property type="match status" value="1"/>
</dbReference>
<gene>
    <name evidence="4" type="ORF">CGI_10023362</name>
</gene>
<dbReference type="InterPro" id="IPR036036">
    <property type="entry name" value="SOCS_box-like_dom_sf"/>
</dbReference>
<feature type="compositionally biased region" description="Basic and acidic residues" evidence="3">
    <location>
        <begin position="1"/>
        <end position="10"/>
    </location>
</feature>
<evidence type="ECO:0000256" key="3">
    <source>
        <dbReference type="SAM" id="MobiDB-lite"/>
    </source>
</evidence>
<dbReference type="PROSITE" id="PS50225">
    <property type="entry name" value="SOCS"/>
    <property type="match status" value="1"/>
</dbReference>
<dbReference type="InterPro" id="IPR036770">
    <property type="entry name" value="Ankyrin_rpt-contain_sf"/>
</dbReference>
<dbReference type="InterPro" id="IPR002110">
    <property type="entry name" value="Ankyrin_rpt"/>
</dbReference>
<dbReference type="PROSITE" id="PS50088">
    <property type="entry name" value="ANK_REPEAT"/>
    <property type="match status" value="4"/>
</dbReference>
<dbReference type="GO" id="GO:0003723">
    <property type="term" value="F:RNA binding"/>
    <property type="evidence" value="ECO:0007669"/>
    <property type="project" value="UniProtKB-UniRule"/>
</dbReference>
<reference evidence="4" key="1">
    <citation type="journal article" date="2012" name="Nature">
        <title>The oyster genome reveals stress adaptation and complexity of shell formation.</title>
        <authorList>
            <person name="Zhang G."/>
            <person name="Fang X."/>
            <person name="Guo X."/>
            <person name="Li L."/>
            <person name="Luo R."/>
            <person name="Xu F."/>
            <person name="Yang P."/>
            <person name="Zhang L."/>
            <person name="Wang X."/>
            <person name="Qi H."/>
            <person name="Xiong Z."/>
            <person name="Que H."/>
            <person name="Xie Y."/>
            <person name="Holland P.W."/>
            <person name="Paps J."/>
            <person name="Zhu Y."/>
            <person name="Wu F."/>
            <person name="Chen Y."/>
            <person name="Wang J."/>
            <person name="Peng C."/>
            <person name="Meng J."/>
            <person name="Yang L."/>
            <person name="Liu J."/>
            <person name="Wen B."/>
            <person name="Zhang N."/>
            <person name="Huang Z."/>
            <person name="Zhu Q."/>
            <person name="Feng Y."/>
            <person name="Mount A."/>
            <person name="Hedgecock D."/>
            <person name="Xu Z."/>
            <person name="Liu Y."/>
            <person name="Domazet-Loso T."/>
            <person name="Du Y."/>
            <person name="Sun X."/>
            <person name="Zhang S."/>
            <person name="Liu B."/>
            <person name="Cheng P."/>
            <person name="Jiang X."/>
            <person name="Li J."/>
            <person name="Fan D."/>
            <person name="Wang W."/>
            <person name="Fu W."/>
            <person name="Wang T."/>
            <person name="Wang B."/>
            <person name="Zhang J."/>
            <person name="Peng Z."/>
            <person name="Li Y."/>
            <person name="Li N."/>
            <person name="Wang J."/>
            <person name="Chen M."/>
            <person name="He Y."/>
            <person name="Tan F."/>
            <person name="Song X."/>
            <person name="Zheng Q."/>
            <person name="Huang R."/>
            <person name="Yang H."/>
            <person name="Du X."/>
            <person name="Chen L."/>
            <person name="Yang M."/>
            <person name="Gaffney P.M."/>
            <person name="Wang S."/>
            <person name="Luo L."/>
            <person name="She Z."/>
            <person name="Ming Y."/>
            <person name="Huang W."/>
            <person name="Zhang S."/>
            <person name="Huang B."/>
            <person name="Zhang Y."/>
            <person name="Qu T."/>
            <person name="Ni P."/>
            <person name="Miao G."/>
            <person name="Wang J."/>
            <person name="Wang Q."/>
            <person name="Steinberg C.E."/>
            <person name="Wang H."/>
            <person name="Li N."/>
            <person name="Qian L."/>
            <person name="Zhang G."/>
            <person name="Li Y."/>
            <person name="Yang H."/>
            <person name="Liu X."/>
            <person name="Wang J."/>
            <person name="Yin Y."/>
            <person name="Wang J."/>
        </authorList>
    </citation>
    <scope>NUCLEOTIDE SEQUENCE [LARGE SCALE GENOMIC DNA]</scope>
    <source>
        <strain evidence="4">05x7-T-G4-1.051#20</strain>
    </source>
</reference>
<dbReference type="Gene3D" id="1.25.40.20">
    <property type="entry name" value="Ankyrin repeat-containing domain"/>
    <property type="match status" value="4"/>
</dbReference>
<dbReference type="Gene3D" id="3.30.70.330">
    <property type="match status" value="3"/>
</dbReference>
<protein>
    <submittedName>
        <fullName evidence="4">Ankyrin repeat and SOCS box protein 8</fullName>
    </submittedName>
</protein>
<dbReference type="Pfam" id="PF12796">
    <property type="entry name" value="Ank_2"/>
    <property type="match status" value="2"/>
</dbReference>
<dbReference type="PROSITE" id="PS50297">
    <property type="entry name" value="ANK_REP_REGION"/>
    <property type="match status" value="4"/>
</dbReference>
<dbReference type="InParanoid" id="K1QX31"/>
<feature type="compositionally biased region" description="Basic and acidic residues" evidence="3">
    <location>
        <begin position="208"/>
        <end position="218"/>
    </location>
</feature>
<dbReference type="InterPro" id="IPR001496">
    <property type="entry name" value="SOCS_box"/>
</dbReference>
<dbReference type="PANTHER" id="PTHR24134:SF9">
    <property type="entry name" value="ANKYRIN REPEAT AND SOCS BOX PROTEIN 8"/>
    <property type="match status" value="1"/>
</dbReference>
<feature type="region of interest" description="Disordered" evidence="3">
    <location>
        <begin position="1"/>
        <end position="51"/>
    </location>
</feature>
<dbReference type="CDD" id="cd12309">
    <property type="entry name" value="RRM2_Spen"/>
    <property type="match status" value="1"/>
</dbReference>
<feature type="compositionally biased region" description="Basic and acidic residues" evidence="3">
    <location>
        <begin position="454"/>
        <end position="465"/>
    </location>
</feature>
<dbReference type="PANTHER" id="PTHR24134">
    <property type="entry name" value="ANKYRIN REPEAT-CONTAINING PROTEIN DDB_G0279043"/>
    <property type="match status" value="1"/>
</dbReference>
<dbReference type="Pfam" id="PF00076">
    <property type="entry name" value="RRM_1"/>
    <property type="match status" value="2"/>
</dbReference>